<sequence length="321" mass="35155">MCRKSALHTLQRNAPDGGFSPTSLAETTGSGTGLRESGGVLQHTPEKHFGLLEGAQIRAFSQAEFRQSLLRRTSGKRITAYDGSRFLSQQKSLSQGKPILTGREKTVACYAEQLRRLDFQKAHIASWNMVLNMTTNLVRTEDEFSAPANPLLAAAVATSLYGSAAPYTQVREKAQEEVDDLIGISQPPLDVSTAYRQEKLGHFTSVVGFAGPIHKDRSSKQKFESIPLAGLSTQRHRNHSSALPTPLPPDVPSSATTTDGDTQSAGQSSARDRKDSDSKTLEHPSSEFADIPVCWNRWLWTTESSVEAKKGQDYRWAVTLP</sequence>
<organism evidence="4">
    <name type="scientific">Schistocephalus solidus</name>
    <name type="common">Tapeworm</name>
    <dbReference type="NCBI Taxonomy" id="70667"/>
    <lineage>
        <taxon>Eukaryota</taxon>
        <taxon>Metazoa</taxon>
        <taxon>Spiralia</taxon>
        <taxon>Lophotrochozoa</taxon>
        <taxon>Platyhelminthes</taxon>
        <taxon>Cestoda</taxon>
        <taxon>Eucestoda</taxon>
        <taxon>Diphyllobothriidea</taxon>
        <taxon>Diphyllobothriidae</taxon>
        <taxon>Schistocephalus</taxon>
    </lineage>
</organism>
<keyword evidence="3" id="KW-1185">Reference proteome</keyword>
<feature type="compositionally biased region" description="Polar residues" evidence="1">
    <location>
        <begin position="253"/>
        <end position="267"/>
    </location>
</feature>
<evidence type="ECO:0000313" key="2">
    <source>
        <dbReference type="EMBL" id="VDL94224.1"/>
    </source>
</evidence>
<dbReference type="AlphaFoldDB" id="A0A183SUE1"/>
<dbReference type="Proteomes" id="UP000275846">
    <property type="component" value="Unassembled WGS sequence"/>
</dbReference>
<feature type="region of interest" description="Disordered" evidence="1">
    <location>
        <begin position="231"/>
        <end position="285"/>
    </location>
</feature>
<reference evidence="4" key="1">
    <citation type="submission" date="2016-06" db="UniProtKB">
        <authorList>
            <consortium name="WormBaseParasite"/>
        </authorList>
    </citation>
    <scope>IDENTIFICATION</scope>
</reference>
<evidence type="ECO:0000313" key="3">
    <source>
        <dbReference type="Proteomes" id="UP000275846"/>
    </source>
</evidence>
<dbReference type="STRING" id="70667.A0A183SUE1"/>
<name>A0A183SUE1_SCHSO</name>
<dbReference type="OrthoDB" id="6277914at2759"/>
<dbReference type="WBParaSite" id="SSLN_0000813801-mRNA-1">
    <property type="protein sequence ID" value="SSLN_0000813801-mRNA-1"/>
    <property type="gene ID" value="SSLN_0000813801"/>
</dbReference>
<reference evidence="2 3" key="2">
    <citation type="submission" date="2018-11" db="EMBL/GenBank/DDBJ databases">
        <authorList>
            <consortium name="Pathogen Informatics"/>
        </authorList>
    </citation>
    <scope>NUCLEOTIDE SEQUENCE [LARGE SCALE GENOMIC DNA]</scope>
    <source>
        <strain evidence="2 3">NST_G2</strain>
    </source>
</reference>
<feature type="region of interest" description="Disordered" evidence="1">
    <location>
        <begin position="1"/>
        <end position="40"/>
    </location>
</feature>
<feature type="compositionally biased region" description="Basic and acidic residues" evidence="1">
    <location>
        <begin position="270"/>
        <end position="285"/>
    </location>
</feature>
<evidence type="ECO:0000256" key="1">
    <source>
        <dbReference type="SAM" id="MobiDB-lite"/>
    </source>
</evidence>
<evidence type="ECO:0000313" key="4">
    <source>
        <dbReference type="WBParaSite" id="SSLN_0000813801-mRNA-1"/>
    </source>
</evidence>
<gene>
    <name evidence="2" type="ORF">SSLN_LOCUS7839</name>
</gene>
<dbReference type="EMBL" id="UYSU01034338">
    <property type="protein sequence ID" value="VDL94224.1"/>
    <property type="molecule type" value="Genomic_DNA"/>
</dbReference>
<accession>A0A183SUE1</accession>
<feature type="compositionally biased region" description="Polar residues" evidence="1">
    <location>
        <begin position="20"/>
        <end position="29"/>
    </location>
</feature>
<protein>
    <submittedName>
        <fullName evidence="2 4">Uncharacterized protein</fullName>
    </submittedName>
</protein>
<proteinExistence type="predicted"/>